<reference evidence="7" key="1">
    <citation type="submission" date="2019-07" db="EMBL/GenBank/DDBJ databases">
        <authorList>
            <person name="Dittberner H."/>
        </authorList>
    </citation>
    <scope>NUCLEOTIDE SEQUENCE [LARGE SCALE GENOMIC DNA]</scope>
</reference>
<protein>
    <recommendedName>
        <fullName evidence="6">NAC domain-containing protein</fullName>
    </recommendedName>
</protein>
<keyword evidence="3" id="KW-0804">Transcription</keyword>
<feature type="transmembrane region" description="Helical" evidence="5">
    <location>
        <begin position="404"/>
        <end position="427"/>
    </location>
</feature>
<name>A0A565AL25_9BRAS</name>
<dbReference type="InterPro" id="IPR003441">
    <property type="entry name" value="NAC-dom"/>
</dbReference>
<organism evidence="7 8">
    <name type="scientific">Arabis nemorensis</name>
    <dbReference type="NCBI Taxonomy" id="586526"/>
    <lineage>
        <taxon>Eukaryota</taxon>
        <taxon>Viridiplantae</taxon>
        <taxon>Streptophyta</taxon>
        <taxon>Embryophyta</taxon>
        <taxon>Tracheophyta</taxon>
        <taxon>Spermatophyta</taxon>
        <taxon>Magnoliopsida</taxon>
        <taxon>eudicotyledons</taxon>
        <taxon>Gunneridae</taxon>
        <taxon>Pentapetalae</taxon>
        <taxon>rosids</taxon>
        <taxon>malvids</taxon>
        <taxon>Brassicales</taxon>
        <taxon>Brassicaceae</taxon>
        <taxon>Arabideae</taxon>
        <taxon>Arabis</taxon>
    </lineage>
</organism>
<evidence type="ECO:0000256" key="5">
    <source>
        <dbReference type="SAM" id="Phobius"/>
    </source>
</evidence>
<keyword evidence="2" id="KW-0238">DNA-binding</keyword>
<gene>
    <name evidence="7" type="ORF">ANE_LOCUS147</name>
</gene>
<keyword evidence="8" id="KW-1185">Reference proteome</keyword>
<dbReference type="Gene3D" id="2.170.150.80">
    <property type="entry name" value="NAC domain"/>
    <property type="match status" value="1"/>
</dbReference>
<dbReference type="InterPro" id="IPR036093">
    <property type="entry name" value="NAC_dom_sf"/>
</dbReference>
<dbReference type="Proteomes" id="UP000489600">
    <property type="component" value="Unassembled WGS sequence"/>
</dbReference>
<dbReference type="PANTHER" id="PTHR31744:SF210">
    <property type="entry name" value="NAC DOMAIN-CONTAINING PROTEIN 86-LIKE"/>
    <property type="match status" value="1"/>
</dbReference>
<keyword evidence="4" id="KW-0539">Nucleus</keyword>
<accession>A0A565AL25</accession>
<dbReference type="OrthoDB" id="1091709at2759"/>
<comment type="caution">
    <text evidence="7">The sequence shown here is derived from an EMBL/GenBank/DDBJ whole genome shotgun (WGS) entry which is preliminary data.</text>
</comment>
<evidence type="ECO:0000256" key="4">
    <source>
        <dbReference type="ARBA" id="ARBA00023242"/>
    </source>
</evidence>
<feature type="domain" description="NAC" evidence="6">
    <location>
        <begin position="3"/>
        <end position="155"/>
    </location>
</feature>
<sequence>MEDKPGFGFRPYEEELVGYYLRHKNLGNNSLVEEAISEVKVYSFDPWNLRFQSKIKSRDHFWYFFYCKENKYANGDRQSRTTSSGAWKITGKPVKVEDQWGLYGVAGVIGYKIHLVWQKDKNSKGIKSDWVIQEFHYTLLPENQRNYVVCRLEYKGDDRNILLENATDPIPTFVPNMTYSSGSVVDQPVHEYSGFELESANHQGHWFPGDLDMQQSVQGLSGSFNNFTEDWWLASYFNQQAPYSLPHGEESEMIWKTVVEENHESLVDERMFMQNYNDYRPKNPVTGVLPDHSSDSDTDSMIGGDTSSFTDSVGSSNGPCHTPVDDILSSSTIEPLHNYVVQEQPKQLKLQLQGKEKVINKQKTESEWKMAEDSSIKKTLSANTVKQNWIVLEENSQRKSQWIYLRNMIIGFLLFISIIGWIILVGLRGQI</sequence>
<dbReference type="PANTHER" id="PTHR31744">
    <property type="entry name" value="PROTEIN CUP-SHAPED COTYLEDON 2-RELATED"/>
    <property type="match status" value="1"/>
</dbReference>
<keyword evidence="5" id="KW-0472">Membrane</keyword>
<dbReference type="EMBL" id="CABITT030000001">
    <property type="protein sequence ID" value="VVA89702.1"/>
    <property type="molecule type" value="Genomic_DNA"/>
</dbReference>
<dbReference type="Pfam" id="PF02365">
    <property type="entry name" value="NAM"/>
    <property type="match status" value="1"/>
</dbReference>
<keyword evidence="1" id="KW-0805">Transcription regulation</keyword>
<evidence type="ECO:0000313" key="8">
    <source>
        <dbReference type="Proteomes" id="UP000489600"/>
    </source>
</evidence>
<evidence type="ECO:0000256" key="2">
    <source>
        <dbReference type="ARBA" id="ARBA00023125"/>
    </source>
</evidence>
<dbReference type="GO" id="GO:0006355">
    <property type="term" value="P:regulation of DNA-templated transcription"/>
    <property type="evidence" value="ECO:0007669"/>
    <property type="project" value="InterPro"/>
</dbReference>
<proteinExistence type="predicted"/>
<dbReference type="AlphaFoldDB" id="A0A565AL25"/>
<evidence type="ECO:0000313" key="7">
    <source>
        <dbReference type="EMBL" id="VVA89702.1"/>
    </source>
</evidence>
<dbReference type="PROSITE" id="PS51005">
    <property type="entry name" value="NAC"/>
    <property type="match status" value="1"/>
</dbReference>
<evidence type="ECO:0000259" key="6">
    <source>
        <dbReference type="PROSITE" id="PS51005"/>
    </source>
</evidence>
<dbReference type="GO" id="GO:0003677">
    <property type="term" value="F:DNA binding"/>
    <property type="evidence" value="ECO:0007669"/>
    <property type="project" value="UniProtKB-KW"/>
</dbReference>
<evidence type="ECO:0000256" key="1">
    <source>
        <dbReference type="ARBA" id="ARBA00023015"/>
    </source>
</evidence>
<keyword evidence="5" id="KW-0812">Transmembrane</keyword>
<dbReference type="SUPFAM" id="SSF101941">
    <property type="entry name" value="NAC domain"/>
    <property type="match status" value="1"/>
</dbReference>
<keyword evidence="5" id="KW-1133">Transmembrane helix</keyword>
<evidence type="ECO:0000256" key="3">
    <source>
        <dbReference type="ARBA" id="ARBA00023163"/>
    </source>
</evidence>